<dbReference type="EMBL" id="BAABRV010000005">
    <property type="protein sequence ID" value="GAA5533864.1"/>
    <property type="molecule type" value="Genomic_DNA"/>
</dbReference>
<evidence type="ECO:0000313" key="2">
    <source>
        <dbReference type="EMBL" id="GAA5533864.1"/>
    </source>
</evidence>
<sequence length="221" mass="24182">MIGTMRLDETSYPDALTRIQALWDQRAGEATHPDHAEFHALYLAITAYEEDAGLAEAPKPAFQITTPDHLAWYVGKKADLQSKAVRIKAQAAAMLRELEREEERLDARFAEQAEQVLRAQLSGRKKSVKFLTGTVGLRKVPGRVQVADEAALENAILTQAPFLDSVIVKKIDARLLNSLVKVEGDAAFLAEDGTVLALPGLQVTPGGEKFYVKAGNEEETA</sequence>
<reference evidence="2 3" key="1">
    <citation type="submission" date="2024-02" db="EMBL/GenBank/DDBJ databases">
        <title>Deinococcus aluminii NBRC 112889.</title>
        <authorList>
            <person name="Ichikawa N."/>
            <person name="Katano-Makiyama Y."/>
            <person name="Hidaka K."/>
        </authorList>
    </citation>
    <scope>NUCLEOTIDE SEQUENCE [LARGE SCALE GENOMIC DNA]</scope>
    <source>
        <strain evidence="2 3">NBRC 112889</strain>
    </source>
</reference>
<dbReference type="InterPro" id="IPR009951">
    <property type="entry name" value="Host-nuc_inhib_Gam"/>
</dbReference>
<dbReference type="Pfam" id="PF07352">
    <property type="entry name" value="Phage_Mu_Gam"/>
    <property type="match status" value="1"/>
</dbReference>
<dbReference type="Proteomes" id="UP001404956">
    <property type="component" value="Unassembled WGS sequence"/>
</dbReference>
<evidence type="ECO:0000313" key="3">
    <source>
        <dbReference type="Proteomes" id="UP001404956"/>
    </source>
</evidence>
<protein>
    <submittedName>
        <fullName evidence="2">Uncharacterized protein</fullName>
    </submittedName>
</protein>
<comment type="caution">
    <text evidence="2">The sequence shown here is derived from an EMBL/GenBank/DDBJ whole genome shotgun (WGS) entry which is preliminary data.</text>
</comment>
<keyword evidence="1" id="KW-0175">Coiled coil</keyword>
<organism evidence="2 3">
    <name type="scientific">Deinococcus aluminii</name>
    <dbReference type="NCBI Taxonomy" id="1656885"/>
    <lineage>
        <taxon>Bacteria</taxon>
        <taxon>Thermotogati</taxon>
        <taxon>Deinococcota</taxon>
        <taxon>Deinococci</taxon>
        <taxon>Deinococcales</taxon>
        <taxon>Deinococcaceae</taxon>
        <taxon>Deinococcus</taxon>
    </lineage>
</organism>
<dbReference type="SUPFAM" id="SSF161266">
    <property type="entry name" value="Gam-like"/>
    <property type="match status" value="1"/>
</dbReference>
<proteinExistence type="predicted"/>
<feature type="coiled-coil region" evidence="1">
    <location>
        <begin position="77"/>
        <end position="115"/>
    </location>
</feature>
<gene>
    <name evidence="2" type="ORF">Dalu01_02272</name>
</gene>
<keyword evidence="3" id="KW-1185">Reference proteome</keyword>
<accession>A0ABP9XES7</accession>
<name>A0ABP9XES7_9DEIO</name>
<evidence type="ECO:0000256" key="1">
    <source>
        <dbReference type="SAM" id="Coils"/>
    </source>
</evidence>